<comment type="subcellular location">
    <subcellularLocation>
        <location evidence="1 18">Mitochondrion inner membrane</location>
        <topology evidence="1 18">Multi-pass membrane protein</topology>
    </subcellularLocation>
</comment>
<evidence type="ECO:0000256" key="7">
    <source>
        <dbReference type="ARBA" id="ARBA00022692"/>
    </source>
</evidence>
<comment type="subunit">
    <text evidence="3">Component of the cytochrome c oxidase (complex IV, CIV), a multisubunit enzyme composed of a catalytic core of 3 subunits and several supernumerary subunits. The complex exists as a monomer or a dimer and forms supercomplexes (SCs) in the inner mitochondrial membrane with ubiquinol-cytochrome c oxidoreductase (cytochrome b-c1 complex, complex III, CIII).</text>
</comment>
<dbReference type="Pfam" id="PF02790">
    <property type="entry name" value="COX2_TM"/>
    <property type="match status" value="1"/>
</dbReference>
<dbReference type="PROSITE" id="PS50857">
    <property type="entry name" value="COX2_CUA"/>
    <property type="match status" value="1"/>
</dbReference>
<evidence type="ECO:0000256" key="13">
    <source>
        <dbReference type="ARBA" id="ARBA00022989"/>
    </source>
</evidence>
<protein>
    <recommendedName>
        <fullName evidence="4 18">Cytochrome c oxidase subunit 2</fullName>
    </recommendedName>
</protein>
<keyword evidence="15 18" id="KW-0496">Mitochondrion</keyword>
<dbReference type="Gene3D" id="2.60.40.420">
    <property type="entry name" value="Cupredoxins - blue copper proteins"/>
    <property type="match status" value="1"/>
</dbReference>
<dbReference type="PANTHER" id="PTHR22888">
    <property type="entry name" value="CYTOCHROME C OXIDASE, SUBUNIT II"/>
    <property type="match status" value="1"/>
</dbReference>
<keyword evidence="10" id="KW-0460">Magnesium</keyword>
<dbReference type="InterPro" id="IPR001505">
    <property type="entry name" value="Copper_CuA"/>
</dbReference>
<keyword evidence="13 19" id="KW-1133">Transmembrane helix</keyword>
<feature type="transmembrane region" description="Helical" evidence="19">
    <location>
        <begin position="21"/>
        <end position="43"/>
    </location>
</feature>
<evidence type="ECO:0000256" key="3">
    <source>
        <dbReference type="ARBA" id="ARBA00011164"/>
    </source>
</evidence>
<evidence type="ECO:0000256" key="15">
    <source>
        <dbReference type="ARBA" id="ARBA00023128"/>
    </source>
</evidence>
<dbReference type="InterPro" id="IPR002429">
    <property type="entry name" value="CcO_II-like_C"/>
</dbReference>
<dbReference type="Gene3D" id="1.10.287.90">
    <property type="match status" value="1"/>
</dbReference>
<sequence>MSTYLGLNLLDQLNFLNWKIYLYNDMVIFIESIVAFMVFMFMITTSYSKNWTQGMGHWFALELIWTVAPVLVLLFLGLPSLKLLYLSEIYNFKSDFSLKITGHQWYWEYNFPEFNVSVLSFPKALSQLIRLGEANLLTLPFNSKIRAIISSSDVIHSWALPSMGFKMDAIPGRLNFYMMMFSIPGKFMGQCSELCGSYHSWMPIFIETTSMSLFFEWMKNL</sequence>
<organism evidence="22">
    <name type="scientific">Romanomermis nielseni</name>
    <dbReference type="NCBI Taxonomy" id="416167"/>
    <lineage>
        <taxon>Eukaryota</taxon>
        <taxon>Metazoa</taxon>
        <taxon>Ecdysozoa</taxon>
        <taxon>Nematoda</taxon>
        <taxon>Enoplea</taxon>
        <taxon>Dorylaimia</taxon>
        <taxon>Mermithida</taxon>
        <taxon>Mermithoidea</taxon>
        <taxon>Mermithidae</taxon>
        <taxon>Romanomermis</taxon>
    </lineage>
</organism>
<proteinExistence type="inferred from homology"/>
<evidence type="ECO:0000256" key="5">
    <source>
        <dbReference type="ARBA" id="ARBA00022448"/>
    </source>
</evidence>
<evidence type="ECO:0000256" key="11">
    <source>
        <dbReference type="ARBA" id="ARBA00022967"/>
    </source>
</evidence>
<keyword evidence="5 18" id="KW-0813">Transport</keyword>
<dbReference type="Pfam" id="PF00116">
    <property type="entry name" value="COX2"/>
    <property type="match status" value="1"/>
</dbReference>
<dbReference type="EMBL" id="EF175763">
    <property type="protein sequence ID" value="ABL73777.1"/>
    <property type="molecule type" value="Genomic_DNA"/>
</dbReference>
<evidence type="ECO:0000256" key="6">
    <source>
        <dbReference type="ARBA" id="ARBA00022660"/>
    </source>
</evidence>
<dbReference type="PANTHER" id="PTHR22888:SF9">
    <property type="entry name" value="CYTOCHROME C OXIDASE SUBUNIT 2"/>
    <property type="match status" value="1"/>
</dbReference>
<gene>
    <name evidence="22" type="primary">COXII</name>
</gene>
<evidence type="ECO:0000256" key="10">
    <source>
        <dbReference type="ARBA" id="ARBA00022842"/>
    </source>
</evidence>
<dbReference type="GO" id="GO:0005507">
    <property type="term" value="F:copper ion binding"/>
    <property type="evidence" value="ECO:0007669"/>
    <property type="project" value="InterPro"/>
</dbReference>
<evidence type="ECO:0000256" key="2">
    <source>
        <dbReference type="ARBA" id="ARBA00007866"/>
    </source>
</evidence>
<dbReference type="GO" id="GO:0042773">
    <property type="term" value="P:ATP synthesis coupled electron transport"/>
    <property type="evidence" value="ECO:0007669"/>
    <property type="project" value="TreeGrafter"/>
</dbReference>
<feature type="transmembrane region" description="Helical" evidence="19">
    <location>
        <begin position="63"/>
        <end position="85"/>
    </location>
</feature>
<dbReference type="GO" id="GO:0004129">
    <property type="term" value="F:cytochrome-c oxidase activity"/>
    <property type="evidence" value="ECO:0007669"/>
    <property type="project" value="UniProtKB-EC"/>
</dbReference>
<dbReference type="InterPro" id="IPR008972">
    <property type="entry name" value="Cupredoxin"/>
</dbReference>
<evidence type="ECO:0000259" key="20">
    <source>
        <dbReference type="PROSITE" id="PS50857"/>
    </source>
</evidence>
<name>A1Z394_9BILA</name>
<evidence type="ECO:0000256" key="9">
    <source>
        <dbReference type="ARBA" id="ARBA00022792"/>
    </source>
</evidence>
<dbReference type="InterPro" id="IPR036257">
    <property type="entry name" value="Cyt_c_oxidase_su2_TM_sf"/>
</dbReference>
<feature type="domain" description="Cytochrome oxidase subunit II transmembrane region profile" evidence="21">
    <location>
        <begin position="1"/>
        <end position="91"/>
    </location>
</feature>
<accession>A1Z394</accession>
<reference evidence="22" key="1">
    <citation type="submission" date="2006-12" db="EMBL/GenBank/DDBJ databases">
        <authorList>
            <person name="Wu Z.K."/>
            <person name="Hyman B.C."/>
        </authorList>
    </citation>
    <scope>NUCLEOTIDE SEQUENCE</scope>
</reference>
<dbReference type="GO" id="GO:0005743">
    <property type="term" value="C:mitochondrial inner membrane"/>
    <property type="evidence" value="ECO:0007669"/>
    <property type="project" value="UniProtKB-SubCell"/>
</dbReference>
<keyword evidence="9 18" id="KW-0999">Mitochondrion inner membrane</keyword>
<keyword evidence="11" id="KW-1278">Translocase</keyword>
<evidence type="ECO:0000256" key="4">
    <source>
        <dbReference type="ARBA" id="ARBA00015946"/>
    </source>
</evidence>
<keyword evidence="8 18" id="KW-0479">Metal-binding</keyword>
<dbReference type="AlphaFoldDB" id="A1Z394"/>
<dbReference type="SUPFAM" id="SSF81464">
    <property type="entry name" value="Cytochrome c oxidase subunit II-like, transmembrane region"/>
    <property type="match status" value="1"/>
</dbReference>
<dbReference type="InterPro" id="IPR045187">
    <property type="entry name" value="CcO_II"/>
</dbReference>
<dbReference type="InterPro" id="IPR011759">
    <property type="entry name" value="Cyt_c_oxidase_su2_TM_dom"/>
</dbReference>
<comment type="cofactor">
    <cofactor evidence="18">
        <name>Cu cation</name>
        <dbReference type="ChEBI" id="CHEBI:23378"/>
    </cofactor>
    <text evidence="18">Binds a copper A center.</text>
</comment>
<dbReference type="PROSITE" id="PS00078">
    <property type="entry name" value="COX2"/>
    <property type="match status" value="1"/>
</dbReference>
<dbReference type="PROSITE" id="PS50999">
    <property type="entry name" value="COX2_TM"/>
    <property type="match status" value="1"/>
</dbReference>
<evidence type="ECO:0000256" key="17">
    <source>
        <dbReference type="ARBA" id="ARBA00049512"/>
    </source>
</evidence>
<dbReference type="PRINTS" id="PR01166">
    <property type="entry name" value="CYCOXIDASEII"/>
</dbReference>
<evidence type="ECO:0000256" key="18">
    <source>
        <dbReference type="RuleBase" id="RU000457"/>
    </source>
</evidence>
<keyword evidence="14 18" id="KW-0186">Copper</keyword>
<evidence type="ECO:0000256" key="16">
    <source>
        <dbReference type="ARBA" id="ARBA00023136"/>
    </source>
</evidence>
<comment type="catalytic activity">
    <reaction evidence="17">
        <text>4 Fe(II)-[cytochrome c] + O2 + 8 H(+)(in) = 4 Fe(III)-[cytochrome c] + 2 H2O + 4 H(+)(out)</text>
        <dbReference type="Rhea" id="RHEA:11436"/>
        <dbReference type="Rhea" id="RHEA-COMP:10350"/>
        <dbReference type="Rhea" id="RHEA-COMP:14399"/>
        <dbReference type="ChEBI" id="CHEBI:15377"/>
        <dbReference type="ChEBI" id="CHEBI:15378"/>
        <dbReference type="ChEBI" id="CHEBI:15379"/>
        <dbReference type="ChEBI" id="CHEBI:29033"/>
        <dbReference type="ChEBI" id="CHEBI:29034"/>
        <dbReference type="EC" id="7.1.1.9"/>
    </reaction>
    <physiologicalReaction direction="left-to-right" evidence="17">
        <dbReference type="Rhea" id="RHEA:11437"/>
    </physiologicalReaction>
</comment>
<keyword evidence="12 18" id="KW-0249">Electron transport</keyword>
<keyword evidence="16 18" id="KW-0472">Membrane</keyword>
<evidence type="ECO:0000256" key="14">
    <source>
        <dbReference type="ARBA" id="ARBA00023008"/>
    </source>
</evidence>
<evidence type="ECO:0000313" key="22">
    <source>
        <dbReference type="EMBL" id="ABL73777.1"/>
    </source>
</evidence>
<dbReference type="SUPFAM" id="SSF49503">
    <property type="entry name" value="Cupredoxins"/>
    <property type="match status" value="1"/>
</dbReference>
<evidence type="ECO:0000256" key="19">
    <source>
        <dbReference type="SAM" id="Phobius"/>
    </source>
</evidence>
<keyword evidence="7 18" id="KW-0812">Transmembrane</keyword>
<keyword evidence="6 18" id="KW-0679">Respiratory chain</keyword>
<evidence type="ECO:0000256" key="1">
    <source>
        <dbReference type="ARBA" id="ARBA00004448"/>
    </source>
</evidence>
<comment type="function">
    <text evidence="18">Component of the cytochrome c oxidase, the last enzyme in the mitochondrial electron transport chain which drives oxidative phosphorylation. The respiratory chain contains 3 multisubunit complexes succinate dehydrogenase (complex II, CII), ubiquinol-cytochrome c oxidoreductase (cytochrome b-c1 complex, complex III, CIII) and cytochrome c oxidase (complex IV, CIV), that cooperate to transfer electrons derived from NADH and succinate to molecular oxygen, creating an electrochemical gradient over the inner membrane that drives transmembrane transport and the ATP synthase. Cytochrome c oxidase is the component of the respiratory chain that catalyzes the reduction of oxygen to water. Electrons originating from reduced cytochrome c in the intermembrane space (IMS) are transferred via the dinuclear copper A center (CU(A)) of subunit 2 and heme A of subunit 1 to the active site in subunit 1, a binuclear center (BNC) formed by heme A3 and copper B (CU(B)). The BNC reduces molecular oxygen to 2 water molecules using 4 electrons from cytochrome c in the IMS and 4 protons from the mitochondrial matrix.</text>
</comment>
<comment type="similarity">
    <text evidence="2 18">Belongs to the cytochrome c oxidase subunit 2 family.</text>
</comment>
<evidence type="ECO:0000256" key="12">
    <source>
        <dbReference type="ARBA" id="ARBA00022982"/>
    </source>
</evidence>
<geneLocation type="mitochondrion" evidence="22"/>
<feature type="domain" description="Cytochrome oxidase subunit II copper A binding" evidence="20">
    <location>
        <begin position="93"/>
        <end position="220"/>
    </location>
</feature>
<evidence type="ECO:0000259" key="21">
    <source>
        <dbReference type="PROSITE" id="PS50999"/>
    </source>
</evidence>
<evidence type="ECO:0000256" key="8">
    <source>
        <dbReference type="ARBA" id="ARBA00022723"/>
    </source>
</evidence>